<accession>A0A151AXP6</accession>
<dbReference type="SUPFAM" id="SSF89919">
    <property type="entry name" value="Ribosome-binding factor A, RbfA"/>
    <property type="match status" value="1"/>
</dbReference>
<comment type="subunit">
    <text evidence="2">Monomer. Binds 30S ribosomal subunits, but not 50S ribosomal subunits or 70S ribosomes.</text>
</comment>
<dbReference type="InterPro" id="IPR015946">
    <property type="entry name" value="KH_dom-like_a/b"/>
</dbReference>
<dbReference type="InterPro" id="IPR000238">
    <property type="entry name" value="RbfA"/>
</dbReference>
<dbReference type="GO" id="GO:0043024">
    <property type="term" value="F:ribosomal small subunit binding"/>
    <property type="evidence" value="ECO:0007669"/>
    <property type="project" value="TreeGrafter"/>
</dbReference>
<comment type="similarity">
    <text evidence="2">Belongs to the RbfA family.</text>
</comment>
<dbReference type="NCBIfam" id="TIGR00082">
    <property type="entry name" value="rbfA"/>
    <property type="match status" value="1"/>
</dbReference>
<gene>
    <name evidence="2 3" type="primary">rbfA</name>
    <name evidence="3" type="ORF">MOMUL_17520</name>
</gene>
<comment type="caution">
    <text evidence="3">The sequence shown here is derived from an EMBL/GenBank/DDBJ whole genome shotgun (WGS) entry which is preliminary data.</text>
</comment>
<dbReference type="GO" id="GO:0005829">
    <property type="term" value="C:cytosol"/>
    <property type="evidence" value="ECO:0007669"/>
    <property type="project" value="TreeGrafter"/>
</dbReference>
<dbReference type="PROSITE" id="PS01319">
    <property type="entry name" value="RBFA"/>
    <property type="match status" value="1"/>
</dbReference>
<dbReference type="HAMAP" id="MF_00003">
    <property type="entry name" value="RbfA"/>
    <property type="match status" value="1"/>
</dbReference>
<proteinExistence type="inferred from homology"/>
<evidence type="ECO:0000256" key="2">
    <source>
        <dbReference type="HAMAP-Rule" id="MF_00003"/>
    </source>
</evidence>
<protein>
    <recommendedName>
        <fullName evidence="2">Ribosome-binding factor A</fullName>
    </recommendedName>
</protein>
<evidence type="ECO:0000256" key="1">
    <source>
        <dbReference type="ARBA" id="ARBA00022517"/>
    </source>
</evidence>
<dbReference type="AlphaFoldDB" id="A0A151AXP6"/>
<comment type="subcellular location">
    <subcellularLocation>
        <location evidence="2">Cytoplasm</location>
    </subcellularLocation>
</comment>
<reference evidence="3 4" key="1">
    <citation type="submission" date="2016-02" db="EMBL/GenBank/DDBJ databases">
        <title>Genome sequence of Moorella mulderi DSM 14980.</title>
        <authorList>
            <person name="Poehlein A."/>
            <person name="Daniel R."/>
        </authorList>
    </citation>
    <scope>NUCLEOTIDE SEQUENCE [LARGE SCALE GENOMIC DNA]</scope>
    <source>
        <strain evidence="3 4">DSM 14980</strain>
    </source>
</reference>
<dbReference type="InterPro" id="IPR020053">
    <property type="entry name" value="Ribosome-bd_factorA_CS"/>
</dbReference>
<evidence type="ECO:0000313" key="3">
    <source>
        <dbReference type="EMBL" id="KYH32177.1"/>
    </source>
</evidence>
<comment type="function">
    <text evidence="2">One of several proteins that assist in the late maturation steps of the functional core of the 30S ribosomal subunit. Associates with free 30S ribosomal subunits (but not with 30S subunits that are part of 70S ribosomes or polysomes). Required for efficient processing of 16S rRNA. May interact with the 5'-terminal helix region of 16S rRNA.</text>
</comment>
<dbReference type="PANTHER" id="PTHR33515:SF1">
    <property type="entry name" value="RIBOSOME-BINDING FACTOR A, CHLOROPLASTIC-RELATED"/>
    <property type="match status" value="1"/>
</dbReference>
<name>A0A151AXP6_9FIRM</name>
<sequence>MALRVERVAEQMKKEIAQILRDELKDPRLESGLVTVTGVELSNDLHYAKVYVSIYGDEAQKSEVMEGLARATSFVRREIGQRLSLRYTPEITFKFDASIEHGDHINRLLARVKAEEQGHDGH</sequence>
<keyword evidence="2" id="KW-0963">Cytoplasm</keyword>
<keyword evidence="4" id="KW-1185">Reference proteome</keyword>
<evidence type="ECO:0000313" key="4">
    <source>
        <dbReference type="Proteomes" id="UP000075670"/>
    </source>
</evidence>
<organism evidence="3 4">
    <name type="scientific">Moorella mulderi DSM 14980</name>
    <dbReference type="NCBI Taxonomy" id="1122241"/>
    <lineage>
        <taxon>Bacteria</taxon>
        <taxon>Bacillati</taxon>
        <taxon>Bacillota</taxon>
        <taxon>Clostridia</taxon>
        <taxon>Neomoorellales</taxon>
        <taxon>Neomoorellaceae</taxon>
        <taxon>Neomoorella</taxon>
    </lineage>
</organism>
<dbReference type="Gene3D" id="3.30.300.20">
    <property type="match status" value="1"/>
</dbReference>
<dbReference type="EMBL" id="LTBC01000005">
    <property type="protein sequence ID" value="KYH32177.1"/>
    <property type="molecule type" value="Genomic_DNA"/>
</dbReference>
<dbReference type="Pfam" id="PF02033">
    <property type="entry name" value="RBFA"/>
    <property type="match status" value="1"/>
</dbReference>
<dbReference type="Proteomes" id="UP000075670">
    <property type="component" value="Unassembled WGS sequence"/>
</dbReference>
<dbReference type="PANTHER" id="PTHR33515">
    <property type="entry name" value="RIBOSOME-BINDING FACTOR A, CHLOROPLASTIC-RELATED"/>
    <property type="match status" value="1"/>
</dbReference>
<dbReference type="InterPro" id="IPR023799">
    <property type="entry name" value="RbfA_dom_sf"/>
</dbReference>
<keyword evidence="1 2" id="KW-0690">Ribosome biogenesis</keyword>
<dbReference type="GO" id="GO:0030490">
    <property type="term" value="P:maturation of SSU-rRNA"/>
    <property type="evidence" value="ECO:0007669"/>
    <property type="project" value="UniProtKB-UniRule"/>
</dbReference>
<dbReference type="PATRIC" id="fig|1122241.3.peg.1850"/>